<dbReference type="SUPFAM" id="SSF53474">
    <property type="entry name" value="alpha/beta-Hydrolases"/>
    <property type="match status" value="1"/>
</dbReference>
<sequence length="628" mass="69406">MRMLGRRRATTLHYCIAHPRPFAGASILRCGSLFFRHRACHFKLEEKMHCFSDFGNSCRRATMVYHREYTSQSSWVQASTSLAMQSSTTPFTHPSIGDLTYLHDNEVAQFYLPFATIPGRFRQSKLIDKNLGTLDCTKPGPLCSQIPISDSSPFGYLPSPSVPTYDELNCLHLAISAPISALGTSKLLPVMVYVHGGANVMGTGTNSGKTNSVNLVKRSMKEGKDVVIVSISYRLHYIGFLASKDLIQYGAAHGEAPCNYGLFDTRNAFLWVRKNIAAFGGNPNQVTAFGESAGSIIIAQQMCSGEPGLFRRAILQSGMACTLALAPVEAHEAGYRRVFESLELPYDGVSAEERVQSLIDVPIEEFIKLIKKGGSTVASFFPPLQDQSFFPIPVTEETEGEILSKCDWVDEVILGDAIYEGVIFAGNTAPPKANFQTFQTLCTNLYGADVTQKIFEAYRITPALSPVNFMHAAAAFIGDLMFSNLHDKVLKTITANSTKPVYAYHFAQPNPFLGSPLYGHAHHGMDVIHIFQNFIPHFDSDIDRLTSVEVGQAWVRFANGEAPWTEYSDGDGQTVAIIRDGIKEWKRRDDPYSRHKCWDLLQELGVKNSPLARHIALMLPPAPQARAS</sequence>
<dbReference type="Pfam" id="PF00135">
    <property type="entry name" value="COesterase"/>
    <property type="match status" value="1"/>
</dbReference>
<gene>
    <name evidence="2" type="ORF">BOTBODRAFT_136582</name>
</gene>
<protein>
    <recommendedName>
        <fullName evidence="1">Carboxylesterase type B domain-containing protein</fullName>
    </recommendedName>
</protein>
<evidence type="ECO:0000313" key="3">
    <source>
        <dbReference type="Proteomes" id="UP000027195"/>
    </source>
</evidence>
<dbReference type="HOGENOM" id="CLU_006586_14_1_1"/>
<evidence type="ECO:0000259" key="1">
    <source>
        <dbReference type="Pfam" id="PF00135"/>
    </source>
</evidence>
<dbReference type="FunCoup" id="A0A067M7P7">
    <property type="interactions" value="2"/>
</dbReference>
<accession>A0A067M7P7</accession>
<dbReference type="InParanoid" id="A0A067M7P7"/>
<dbReference type="STRING" id="930990.A0A067M7P7"/>
<dbReference type="Gene3D" id="3.40.50.1820">
    <property type="entry name" value="alpha/beta hydrolase"/>
    <property type="match status" value="1"/>
</dbReference>
<dbReference type="InterPro" id="IPR029058">
    <property type="entry name" value="AB_hydrolase_fold"/>
</dbReference>
<dbReference type="EMBL" id="KL198065">
    <property type="protein sequence ID" value="KDQ10730.1"/>
    <property type="molecule type" value="Genomic_DNA"/>
</dbReference>
<reference evidence="3" key="1">
    <citation type="journal article" date="2014" name="Proc. Natl. Acad. Sci. U.S.A.">
        <title>Extensive sampling of basidiomycete genomes demonstrates inadequacy of the white-rot/brown-rot paradigm for wood decay fungi.</title>
        <authorList>
            <person name="Riley R."/>
            <person name="Salamov A.A."/>
            <person name="Brown D.W."/>
            <person name="Nagy L.G."/>
            <person name="Floudas D."/>
            <person name="Held B.W."/>
            <person name="Levasseur A."/>
            <person name="Lombard V."/>
            <person name="Morin E."/>
            <person name="Otillar R."/>
            <person name="Lindquist E.A."/>
            <person name="Sun H."/>
            <person name="LaButti K.M."/>
            <person name="Schmutz J."/>
            <person name="Jabbour D."/>
            <person name="Luo H."/>
            <person name="Baker S.E."/>
            <person name="Pisabarro A.G."/>
            <person name="Walton J.D."/>
            <person name="Blanchette R.A."/>
            <person name="Henrissat B."/>
            <person name="Martin F."/>
            <person name="Cullen D."/>
            <person name="Hibbett D.S."/>
            <person name="Grigoriev I.V."/>
        </authorList>
    </citation>
    <scope>NUCLEOTIDE SEQUENCE [LARGE SCALE GENOMIC DNA]</scope>
    <source>
        <strain evidence="3">FD-172 SS1</strain>
    </source>
</reference>
<dbReference type="Proteomes" id="UP000027195">
    <property type="component" value="Unassembled WGS sequence"/>
</dbReference>
<proteinExistence type="predicted"/>
<dbReference type="InterPro" id="IPR002018">
    <property type="entry name" value="CarbesteraseB"/>
</dbReference>
<name>A0A067M7P7_BOTB1</name>
<dbReference type="OrthoDB" id="408631at2759"/>
<keyword evidence="3" id="KW-1185">Reference proteome</keyword>
<dbReference type="ESTHER" id="9homo-a0a067m7p7">
    <property type="family name" value="Fungal_carboxylesterase_lipase"/>
</dbReference>
<evidence type="ECO:0000313" key="2">
    <source>
        <dbReference type="EMBL" id="KDQ10730.1"/>
    </source>
</evidence>
<dbReference type="PANTHER" id="PTHR43142:SF5">
    <property type="entry name" value="CARBOXYLIC ESTER HYDROLASE"/>
    <property type="match status" value="1"/>
</dbReference>
<dbReference type="PANTHER" id="PTHR43142">
    <property type="entry name" value="CARBOXYLIC ESTER HYDROLASE"/>
    <property type="match status" value="1"/>
</dbReference>
<feature type="domain" description="Carboxylesterase type B" evidence="1">
    <location>
        <begin position="106"/>
        <end position="565"/>
    </location>
</feature>
<organism evidence="2 3">
    <name type="scientific">Botryobasidium botryosum (strain FD-172 SS1)</name>
    <dbReference type="NCBI Taxonomy" id="930990"/>
    <lineage>
        <taxon>Eukaryota</taxon>
        <taxon>Fungi</taxon>
        <taxon>Dikarya</taxon>
        <taxon>Basidiomycota</taxon>
        <taxon>Agaricomycotina</taxon>
        <taxon>Agaricomycetes</taxon>
        <taxon>Cantharellales</taxon>
        <taxon>Botryobasidiaceae</taxon>
        <taxon>Botryobasidium</taxon>
    </lineage>
</organism>
<dbReference type="AlphaFoldDB" id="A0A067M7P7"/>